<organism evidence="9 10">
    <name type="scientific">Planococcus maitriensis</name>
    <dbReference type="NCBI Taxonomy" id="221799"/>
    <lineage>
        <taxon>Bacteria</taxon>
        <taxon>Bacillati</taxon>
        <taxon>Bacillota</taxon>
        <taxon>Bacilli</taxon>
        <taxon>Bacillales</taxon>
        <taxon>Caryophanaceae</taxon>
        <taxon>Planococcus</taxon>
    </lineage>
</organism>
<dbReference type="GO" id="GO:0006508">
    <property type="term" value="P:proteolysis"/>
    <property type="evidence" value="ECO:0007669"/>
    <property type="project" value="UniProtKB-KW"/>
</dbReference>
<protein>
    <recommendedName>
        <fullName evidence="6 7">Methionine aminopeptidase</fullName>
        <shortName evidence="6">MAP</shortName>
        <shortName evidence="6">MetAP</shortName>
        <ecNumber evidence="6 7">3.4.11.18</ecNumber>
    </recommendedName>
    <alternativeName>
        <fullName evidence="6">Peptidase M</fullName>
    </alternativeName>
</protein>
<dbReference type="CDD" id="cd01086">
    <property type="entry name" value="MetAP1"/>
    <property type="match status" value="1"/>
</dbReference>
<evidence type="ECO:0000256" key="2">
    <source>
        <dbReference type="ARBA" id="ARBA00022438"/>
    </source>
</evidence>
<keyword evidence="5 6" id="KW-0378">Hydrolase</keyword>
<dbReference type="EC" id="3.4.11.18" evidence="6 7"/>
<evidence type="ECO:0000256" key="7">
    <source>
        <dbReference type="RuleBase" id="RU003653"/>
    </source>
</evidence>
<feature type="binding site" evidence="6">
    <location>
        <position position="104"/>
    </location>
    <ligand>
        <name>a divalent metal cation</name>
        <dbReference type="ChEBI" id="CHEBI:60240"/>
        <label>2</label>
        <note>catalytic</note>
    </ligand>
</feature>
<comment type="similarity">
    <text evidence="6">Belongs to the peptidase M24A family. Methionine aminopeptidase type 1 subfamily.</text>
</comment>
<dbReference type="OrthoDB" id="9802055at2"/>
<comment type="function">
    <text evidence="1 6">Removes the N-terminal methionine from nascent proteins. The N-terminal methionine is often cleaved when the second residue in the primary sequence is small and uncharged (Met-Ala-, Cys, Gly, Pro, Ser, Thr, or Val). Requires deformylation of the N(alpha)-formylated initiator methionine before it can be hydrolyzed.</text>
</comment>
<dbReference type="Pfam" id="PF00557">
    <property type="entry name" value="Peptidase_M24"/>
    <property type="match status" value="1"/>
</dbReference>
<dbReference type="InterPro" id="IPR002467">
    <property type="entry name" value="Pept_M24A_MAP1"/>
</dbReference>
<dbReference type="Gene3D" id="3.90.230.10">
    <property type="entry name" value="Creatinase/methionine aminopeptidase superfamily"/>
    <property type="match status" value="1"/>
</dbReference>
<reference evidence="9 10" key="1">
    <citation type="submission" date="2018-06" db="EMBL/GenBank/DDBJ databases">
        <title>The draft genome sequences of strains SCU63 and S1.</title>
        <authorList>
            <person name="Gan L."/>
        </authorList>
    </citation>
    <scope>NUCLEOTIDE SEQUENCE [LARGE SCALE GENOMIC DNA]</scope>
    <source>
        <strain evidence="9 10">S1</strain>
    </source>
</reference>
<feature type="binding site" evidence="6">
    <location>
        <position position="93"/>
    </location>
    <ligand>
        <name>a divalent metal cation</name>
        <dbReference type="ChEBI" id="CHEBI:60240"/>
        <label>1</label>
    </ligand>
</feature>
<proteinExistence type="inferred from homology"/>
<evidence type="ECO:0000313" key="10">
    <source>
        <dbReference type="Proteomes" id="UP000251869"/>
    </source>
</evidence>
<evidence type="ECO:0000256" key="6">
    <source>
        <dbReference type="HAMAP-Rule" id="MF_01974"/>
    </source>
</evidence>
<feature type="binding site" evidence="6">
    <location>
        <position position="174"/>
    </location>
    <ligand>
        <name>substrate</name>
    </ligand>
</feature>
<keyword evidence="10" id="KW-1185">Reference proteome</keyword>
<evidence type="ECO:0000256" key="3">
    <source>
        <dbReference type="ARBA" id="ARBA00022670"/>
    </source>
</evidence>
<evidence type="ECO:0000256" key="4">
    <source>
        <dbReference type="ARBA" id="ARBA00022723"/>
    </source>
</evidence>
<keyword evidence="2 6" id="KW-0031">Aminopeptidase</keyword>
<evidence type="ECO:0000256" key="5">
    <source>
        <dbReference type="ARBA" id="ARBA00022801"/>
    </source>
</evidence>
<dbReference type="InterPro" id="IPR036005">
    <property type="entry name" value="Creatinase/aminopeptidase-like"/>
</dbReference>
<dbReference type="AlphaFoldDB" id="A0A365K0P7"/>
<dbReference type="GO" id="GO:0070006">
    <property type="term" value="F:metalloaminopeptidase activity"/>
    <property type="evidence" value="ECO:0007669"/>
    <property type="project" value="UniProtKB-UniRule"/>
</dbReference>
<evidence type="ECO:0000259" key="8">
    <source>
        <dbReference type="Pfam" id="PF00557"/>
    </source>
</evidence>
<dbReference type="RefSeq" id="WP_112233869.1">
    <property type="nucleotide sequence ID" value="NZ_QLZQ01000009.1"/>
</dbReference>
<dbReference type="InterPro" id="IPR000994">
    <property type="entry name" value="Pept_M24"/>
</dbReference>
<feature type="binding site" evidence="6">
    <location>
        <position position="76"/>
    </location>
    <ligand>
        <name>substrate</name>
    </ligand>
</feature>
<comment type="catalytic activity">
    <reaction evidence="6 7">
        <text>Release of N-terminal amino acids, preferentially methionine, from peptides and arylamides.</text>
        <dbReference type="EC" id="3.4.11.18"/>
    </reaction>
</comment>
<dbReference type="NCBIfam" id="TIGR00500">
    <property type="entry name" value="met_pdase_I"/>
    <property type="match status" value="1"/>
</dbReference>
<keyword evidence="4 6" id="KW-0479">Metal-binding</keyword>
<feature type="binding site" evidence="6">
    <location>
        <position position="232"/>
    </location>
    <ligand>
        <name>a divalent metal cation</name>
        <dbReference type="ChEBI" id="CHEBI:60240"/>
        <label>2</label>
        <note>catalytic</note>
    </ligand>
</feature>
<dbReference type="GO" id="GO:0046872">
    <property type="term" value="F:metal ion binding"/>
    <property type="evidence" value="ECO:0007669"/>
    <property type="project" value="UniProtKB-UniRule"/>
</dbReference>
<dbReference type="InterPro" id="IPR001714">
    <property type="entry name" value="Pept_M24_MAP"/>
</dbReference>
<feature type="binding site" evidence="6">
    <location>
        <position position="167"/>
    </location>
    <ligand>
        <name>a divalent metal cation</name>
        <dbReference type="ChEBI" id="CHEBI:60240"/>
        <label>2</label>
        <note>catalytic</note>
    </ligand>
</feature>
<dbReference type="PANTHER" id="PTHR43330:SF13">
    <property type="entry name" value="METHIONINE AMINOPEPTIDASE 2"/>
    <property type="match status" value="1"/>
</dbReference>
<feature type="domain" description="Peptidase M24" evidence="8">
    <location>
        <begin position="10"/>
        <end position="239"/>
    </location>
</feature>
<name>A0A365K0P7_9BACL</name>
<dbReference type="Proteomes" id="UP000251869">
    <property type="component" value="Unassembled WGS sequence"/>
</dbReference>
<dbReference type="PANTHER" id="PTHR43330">
    <property type="entry name" value="METHIONINE AMINOPEPTIDASE"/>
    <property type="match status" value="1"/>
</dbReference>
<dbReference type="EMBL" id="QLZQ01000009">
    <property type="protein sequence ID" value="RAZ66037.1"/>
    <property type="molecule type" value="Genomic_DNA"/>
</dbReference>
<feature type="binding site" evidence="6">
    <location>
        <position position="232"/>
    </location>
    <ligand>
        <name>a divalent metal cation</name>
        <dbReference type="ChEBI" id="CHEBI:60240"/>
        <label>1</label>
    </ligand>
</feature>
<comment type="subunit">
    <text evidence="6">Monomer.</text>
</comment>
<evidence type="ECO:0000256" key="1">
    <source>
        <dbReference type="ARBA" id="ARBA00002521"/>
    </source>
</evidence>
<evidence type="ECO:0000313" key="9">
    <source>
        <dbReference type="EMBL" id="RAZ66037.1"/>
    </source>
</evidence>
<feature type="binding site" evidence="6">
    <location>
        <position position="104"/>
    </location>
    <ligand>
        <name>a divalent metal cation</name>
        <dbReference type="ChEBI" id="CHEBI:60240"/>
        <label>1</label>
    </ligand>
</feature>
<sequence>MIATNEKDIEGLKKAGQMVAEIRETMKAAVKPGITTKELDELGGRLFKEWGGVSAPKSEYDFPGYTCISVNEEVAHGIPGKRIINDGDIVNIDVSGSYGDYFADTGISFVVGEGHEDKEKLCQAAESAFERAMMKVKAGAKLNQIGKAVEREAKDQGLFVIKNLTGHGVGKSLHEAPQHILNYYDAWETTILKEGMVLAVEPFISQKAEHIIESGDGWTFITPDQSLVAQIEHTVLVTKGEPILLTKLEK</sequence>
<feature type="binding site" evidence="6">
    <location>
        <position position="201"/>
    </location>
    <ligand>
        <name>a divalent metal cation</name>
        <dbReference type="ChEBI" id="CHEBI:60240"/>
        <label>2</label>
        <note>catalytic</note>
    </ligand>
</feature>
<gene>
    <name evidence="6 9" type="primary">map</name>
    <name evidence="9" type="ORF">DP119_14725</name>
</gene>
<accession>A0A365K0P7</accession>
<comment type="cofactor">
    <cofactor evidence="6">
        <name>Co(2+)</name>
        <dbReference type="ChEBI" id="CHEBI:48828"/>
    </cofactor>
    <cofactor evidence="6">
        <name>Zn(2+)</name>
        <dbReference type="ChEBI" id="CHEBI:29105"/>
    </cofactor>
    <cofactor evidence="6">
        <name>Mn(2+)</name>
        <dbReference type="ChEBI" id="CHEBI:29035"/>
    </cofactor>
    <cofactor evidence="6">
        <name>Fe(2+)</name>
        <dbReference type="ChEBI" id="CHEBI:29033"/>
    </cofactor>
    <text evidence="6">Binds 2 divalent metal cations per subunit. Has a high-affinity and a low affinity metal-binding site. The true nature of the physiological cofactor is under debate. The enzyme is active with cobalt, zinc, manganese or divalent iron ions. Most likely, methionine aminopeptidases function as mononuclear Fe(2+)-metalloproteases under physiological conditions, and the catalytically relevant metal-binding site has been assigned to the histidine-containing high-affinity site.</text>
</comment>
<dbReference type="HAMAP" id="MF_01974">
    <property type="entry name" value="MetAP_1"/>
    <property type="match status" value="1"/>
</dbReference>
<dbReference type="PRINTS" id="PR00599">
    <property type="entry name" value="MAPEPTIDASE"/>
</dbReference>
<dbReference type="GO" id="GO:0004239">
    <property type="term" value="F:initiator methionyl aminopeptidase activity"/>
    <property type="evidence" value="ECO:0007669"/>
    <property type="project" value="UniProtKB-UniRule"/>
</dbReference>
<comment type="caution">
    <text evidence="9">The sequence shown here is derived from an EMBL/GenBank/DDBJ whole genome shotgun (WGS) entry which is preliminary data.</text>
</comment>
<keyword evidence="3 6" id="KW-0645">Protease</keyword>
<dbReference type="SUPFAM" id="SSF55920">
    <property type="entry name" value="Creatinase/aminopeptidase"/>
    <property type="match status" value="1"/>
</dbReference>